<dbReference type="SUPFAM" id="SSF51011">
    <property type="entry name" value="Glycosyl hydrolase domain"/>
    <property type="match status" value="1"/>
</dbReference>
<dbReference type="Gene3D" id="2.60.40.1180">
    <property type="entry name" value="Golgi alpha-mannosidase II"/>
    <property type="match status" value="1"/>
</dbReference>
<gene>
    <name evidence="1" type="ORF">FYJ26_06250</name>
</gene>
<accession>A0A6N7VGK6</accession>
<comment type="caution">
    <text evidence="1">The sequence shown here is derived from an EMBL/GenBank/DDBJ whole genome shotgun (WGS) entry which is preliminary data.</text>
</comment>
<dbReference type="RefSeq" id="WP_154540735.1">
    <property type="nucleotide sequence ID" value="NZ_JAXDSU010000023.1"/>
</dbReference>
<proteinExistence type="predicted"/>
<protein>
    <submittedName>
        <fullName evidence="1">Uncharacterized protein</fullName>
    </submittedName>
</protein>
<sequence length="337" mass="39883">MRDLFYRTYPKKVNTKENTGFLDIYELDQRFILLNILQIGNILIEDVINPNDLFDIYPNLGNRDDFIDKIRNCKKLGICSYLKFSRKDFKDENSLIEVLFYWKKNGIGCFFLDFTPSFDVVSMLKRLKISFISLENFDIFNKFSSDFIKASDKNIYLKNYIHKINEDYDDNFISLNKSRFWISSKVLNFSNFYIECAKSLAIISILTKQSSFIKEGEELLLYKDGLDKEIRKDLFEFYKNLSLIKYEYSDIIKGKYLPLYKKDKDLLAYLFYEDGECLVIMINLSQKDILVDTLNILTKPKFLLGNISRRRIVNTLNLRPYEGIVFGCKTKIQILNN</sequence>
<dbReference type="AlphaFoldDB" id="A0A6N7VGK6"/>
<evidence type="ECO:0000313" key="2">
    <source>
        <dbReference type="Proteomes" id="UP000441925"/>
    </source>
</evidence>
<dbReference type="EMBL" id="VULQ01000006">
    <property type="protein sequence ID" value="MSS78021.1"/>
    <property type="molecule type" value="Genomic_DNA"/>
</dbReference>
<dbReference type="InterPro" id="IPR013780">
    <property type="entry name" value="Glyco_hydro_b"/>
</dbReference>
<evidence type="ECO:0000313" key="1">
    <source>
        <dbReference type="EMBL" id="MSS78021.1"/>
    </source>
</evidence>
<dbReference type="Gene3D" id="3.20.20.80">
    <property type="entry name" value="Glycosidases"/>
    <property type="match status" value="1"/>
</dbReference>
<name>A0A6N7VGK6_9FIRM</name>
<keyword evidence="2" id="KW-1185">Reference proteome</keyword>
<dbReference type="Proteomes" id="UP000441925">
    <property type="component" value="Unassembled WGS sequence"/>
</dbReference>
<organism evidence="1 2">
    <name type="scientific">Anaerococcus porci</name>
    <dbReference type="NCBI Taxonomy" id="2652269"/>
    <lineage>
        <taxon>Bacteria</taxon>
        <taxon>Bacillati</taxon>
        <taxon>Bacillota</taxon>
        <taxon>Tissierellia</taxon>
        <taxon>Tissierellales</taxon>
        <taxon>Peptoniphilaceae</taxon>
        <taxon>Anaerococcus</taxon>
    </lineage>
</organism>
<reference evidence="1 2" key="1">
    <citation type="submission" date="2019-08" db="EMBL/GenBank/DDBJ databases">
        <title>In-depth cultivation of the pig gut microbiome towards novel bacterial diversity and tailored functional studies.</title>
        <authorList>
            <person name="Wylensek D."/>
            <person name="Hitch T.C.A."/>
            <person name="Clavel T."/>
        </authorList>
    </citation>
    <scope>NUCLEOTIDE SEQUENCE [LARGE SCALE GENOMIC DNA]</scope>
    <source>
        <strain evidence="1 2">WCA-380-WT-2B</strain>
    </source>
</reference>